<reference evidence="2" key="1">
    <citation type="submission" date="2021-02" db="EMBL/GenBank/DDBJ databases">
        <authorList>
            <person name="Nowell W R."/>
        </authorList>
    </citation>
    <scope>NUCLEOTIDE SEQUENCE</scope>
</reference>
<dbReference type="EMBL" id="CAJNOU010009481">
    <property type="protein sequence ID" value="CAF1546865.1"/>
    <property type="molecule type" value="Genomic_DNA"/>
</dbReference>
<comment type="caution">
    <text evidence="2">The sequence shown here is derived from an EMBL/GenBank/DDBJ whole genome shotgun (WGS) entry which is preliminary data.</text>
</comment>
<dbReference type="EMBL" id="CAJOBE010019838">
    <property type="protein sequence ID" value="CAF4232100.1"/>
    <property type="molecule type" value="Genomic_DNA"/>
</dbReference>
<accession>A0A820DHL9</accession>
<proteinExistence type="predicted"/>
<organism evidence="2 3">
    <name type="scientific">Rotaria sordida</name>
    <dbReference type="NCBI Taxonomy" id="392033"/>
    <lineage>
        <taxon>Eukaryota</taxon>
        <taxon>Metazoa</taxon>
        <taxon>Spiralia</taxon>
        <taxon>Gnathifera</taxon>
        <taxon>Rotifera</taxon>
        <taxon>Eurotatoria</taxon>
        <taxon>Bdelloidea</taxon>
        <taxon>Philodinida</taxon>
        <taxon>Philodinidae</taxon>
        <taxon>Rotaria</taxon>
    </lineage>
</organism>
<dbReference type="Proteomes" id="UP000663874">
    <property type="component" value="Unassembled WGS sequence"/>
</dbReference>
<feature type="non-terminal residue" evidence="2">
    <location>
        <position position="1"/>
    </location>
</feature>
<evidence type="ECO:0000313" key="1">
    <source>
        <dbReference type="EMBL" id="CAF1546865.1"/>
    </source>
</evidence>
<name>A0A820DHL9_9BILA</name>
<sequence length="58" mass="6795">DLLDEQFPKILYDSELNIWIKPIKTNELNTEETYERPVNKSTRITLDKTCCCCITLST</sequence>
<dbReference type="AlphaFoldDB" id="A0A820DHL9"/>
<gene>
    <name evidence="2" type="ORF">FNK824_LOCUS37764</name>
    <name evidence="1" type="ORF">SEV965_LOCUS38465</name>
</gene>
<protein>
    <submittedName>
        <fullName evidence="2">Uncharacterized protein</fullName>
    </submittedName>
</protein>
<evidence type="ECO:0000313" key="3">
    <source>
        <dbReference type="Proteomes" id="UP000663874"/>
    </source>
</evidence>
<dbReference type="Proteomes" id="UP000663889">
    <property type="component" value="Unassembled WGS sequence"/>
</dbReference>
<evidence type="ECO:0000313" key="2">
    <source>
        <dbReference type="EMBL" id="CAF4232100.1"/>
    </source>
</evidence>